<sequence>EIIVPDLTPDVSEQQSTLYAHLNVIIPIISGIICTIAVSICVCIFVHRSARSPQDSRFMGANPDGVNGFFLSDKNPNYSGYKQGDAVYGAKSLAELENQRNSDQQGVDHGQPGQLYSPSPARKGDSSLSGQKGSDTSGSYMIDDHSTS</sequence>
<dbReference type="Proteomes" id="UP001153148">
    <property type="component" value="Unassembled WGS sequence"/>
</dbReference>
<feature type="transmembrane region" description="Helical" evidence="2">
    <location>
        <begin position="24"/>
        <end position="47"/>
    </location>
</feature>
<proteinExistence type="predicted"/>
<keyword evidence="2" id="KW-0472">Membrane</keyword>
<accession>A0ABN7P3E3</accession>
<feature type="non-terminal residue" evidence="3">
    <location>
        <position position="1"/>
    </location>
</feature>
<evidence type="ECO:0000256" key="1">
    <source>
        <dbReference type="SAM" id="MobiDB-lite"/>
    </source>
</evidence>
<gene>
    <name evidence="3" type="ORF">TPAB3V08_LOCUS9309</name>
</gene>
<keyword evidence="2" id="KW-1133">Transmembrane helix</keyword>
<organism evidence="3 4">
    <name type="scientific">Timema podura</name>
    <name type="common">Walking stick</name>
    <dbReference type="NCBI Taxonomy" id="61482"/>
    <lineage>
        <taxon>Eukaryota</taxon>
        <taxon>Metazoa</taxon>
        <taxon>Ecdysozoa</taxon>
        <taxon>Arthropoda</taxon>
        <taxon>Hexapoda</taxon>
        <taxon>Insecta</taxon>
        <taxon>Pterygota</taxon>
        <taxon>Neoptera</taxon>
        <taxon>Polyneoptera</taxon>
        <taxon>Phasmatodea</taxon>
        <taxon>Timematodea</taxon>
        <taxon>Timematoidea</taxon>
        <taxon>Timematidae</taxon>
        <taxon>Timema</taxon>
    </lineage>
</organism>
<reference evidence="3" key="1">
    <citation type="submission" date="2021-03" db="EMBL/GenBank/DDBJ databases">
        <authorList>
            <person name="Tran Van P."/>
        </authorList>
    </citation>
    <scope>NUCLEOTIDE SEQUENCE</scope>
</reference>
<keyword evidence="4" id="KW-1185">Reference proteome</keyword>
<comment type="caution">
    <text evidence="3">The sequence shown here is derived from an EMBL/GenBank/DDBJ whole genome shotgun (WGS) entry which is preliminary data.</text>
</comment>
<feature type="region of interest" description="Disordered" evidence="1">
    <location>
        <begin position="93"/>
        <end position="148"/>
    </location>
</feature>
<evidence type="ECO:0000313" key="4">
    <source>
        <dbReference type="Proteomes" id="UP001153148"/>
    </source>
</evidence>
<evidence type="ECO:0000256" key="2">
    <source>
        <dbReference type="SAM" id="Phobius"/>
    </source>
</evidence>
<name>A0ABN7P3E3_TIMPD</name>
<keyword evidence="2" id="KW-0812">Transmembrane</keyword>
<evidence type="ECO:0000313" key="3">
    <source>
        <dbReference type="EMBL" id="CAG2062358.1"/>
    </source>
</evidence>
<feature type="compositionally biased region" description="Polar residues" evidence="1">
    <location>
        <begin position="126"/>
        <end position="139"/>
    </location>
</feature>
<dbReference type="EMBL" id="CAJPIN010019888">
    <property type="protein sequence ID" value="CAG2062358.1"/>
    <property type="molecule type" value="Genomic_DNA"/>
</dbReference>
<protein>
    <submittedName>
        <fullName evidence="3">Uncharacterized protein</fullName>
    </submittedName>
</protein>